<feature type="binding site" evidence="7">
    <location>
        <position position="215"/>
    </location>
    <ligand>
        <name>substrate</name>
    </ligand>
</feature>
<evidence type="ECO:0000256" key="2">
    <source>
        <dbReference type="ARBA" id="ARBA00004861"/>
    </source>
</evidence>
<sequence>MQPVFIALDFKDITKTREFLVQFSGLQRPYVKIGIELFYHGGPQFVKELRDTGYRIFLDVKMFDIPTTVKKAAFQIGQLGIDVVTVHALGGPQMIQAAFEGLAAGAKMTGVPRPKLLAITQLTSFDEMTMQTVQATNESLITSVLRLAKMAKESSADGVIASAQEAQQIHQLLGNDFLVITPGIRLASDISNDQQRVMTPAMAKLATSNGLVVGRSITHSDNPKQVYQEINKEFN</sequence>
<accession>A0ABT0VHR5</accession>
<keyword evidence="3 7" id="KW-0210">Decarboxylase</keyword>
<dbReference type="EMBL" id="JAGMVS010000063">
    <property type="protein sequence ID" value="MCM2437387.1"/>
    <property type="molecule type" value="Genomic_DNA"/>
</dbReference>
<dbReference type="InterPro" id="IPR047596">
    <property type="entry name" value="OMPdecase_bac"/>
</dbReference>
<feature type="binding site" evidence="7">
    <location>
        <position position="9"/>
    </location>
    <ligand>
        <name>substrate</name>
    </ligand>
</feature>
<keyword evidence="11" id="KW-1185">Reference proteome</keyword>
<dbReference type="GO" id="GO:0004590">
    <property type="term" value="F:orotidine-5'-phosphate decarboxylase activity"/>
    <property type="evidence" value="ECO:0007669"/>
    <property type="project" value="UniProtKB-EC"/>
</dbReference>
<feature type="binding site" evidence="7">
    <location>
        <begin position="59"/>
        <end position="68"/>
    </location>
    <ligand>
        <name>substrate</name>
    </ligand>
</feature>
<dbReference type="InterPro" id="IPR013785">
    <property type="entry name" value="Aldolase_TIM"/>
</dbReference>
<dbReference type="HAMAP" id="MF_01200_B">
    <property type="entry name" value="OMPdecase_type1_B"/>
    <property type="match status" value="1"/>
</dbReference>
<dbReference type="SMART" id="SM00934">
    <property type="entry name" value="OMPdecase"/>
    <property type="match status" value="1"/>
</dbReference>
<feature type="binding site" evidence="7">
    <location>
        <position position="123"/>
    </location>
    <ligand>
        <name>substrate</name>
    </ligand>
</feature>
<evidence type="ECO:0000313" key="11">
    <source>
        <dbReference type="Proteomes" id="UP001057481"/>
    </source>
</evidence>
<dbReference type="InterPro" id="IPR018089">
    <property type="entry name" value="OMPdecase_AS"/>
</dbReference>
<dbReference type="InterPro" id="IPR014732">
    <property type="entry name" value="OMPdecase"/>
</dbReference>
<dbReference type="Pfam" id="PF00215">
    <property type="entry name" value="OMPdecase"/>
    <property type="match status" value="1"/>
</dbReference>
<evidence type="ECO:0000313" key="10">
    <source>
        <dbReference type="EMBL" id="MCM2437387.1"/>
    </source>
</evidence>
<dbReference type="RefSeq" id="WP_205143473.1">
    <property type="nucleotide sequence ID" value="NZ_JAFBDN010000006.1"/>
</dbReference>
<organism evidence="10 11">
    <name type="scientific">Periweissella beninensis</name>
    <dbReference type="NCBI Taxonomy" id="504936"/>
    <lineage>
        <taxon>Bacteria</taxon>
        <taxon>Bacillati</taxon>
        <taxon>Bacillota</taxon>
        <taxon>Bacilli</taxon>
        <taxon>Lactobacillales</taxon>
        <taxon>Lactobacillaceae</taxon>
        <taxon>Periweissella</taxon>
    </lineage>
</organism>
<comment type="pathway">
    <text evidence="2 7 8">Pyrimidine metabolism; UMP biosynthesis via de novo pathway; UMP from orotate: step 2/2.</text>
</comment>
<dbReference type="NCBIfam" id="NF001273">
    <property type="entry name" value="PRK00230.1"/>
    <property type="match status" value="1"/>
</dbReference>
<comment type="similarity">
    <text evidence="7">Belongs to the OMP decarboxylase family. Type 1 subfamily.</text>
</comment>
<dbReference type="InterPro" id="IPR011060">
    <property type="entry name" value="RibuloseP-bd_barrel"/>
</dbReference>
<feature type="binding site" evidence="7">
    <location>
        <position position="214"/>
    </location>
    <ligand>
        <name>substrate</name>
    </ligand>
</feature>
<dbReference type="Gene3D" id="3.20.20.70">
    <property type="entry name" value="Aldolase class I"/>
    <property type="match status" value="1"/>
</dbReference>
<dbReference type="NCBIfam" id="TIGR01740">
    <property type="entry name" value="pyrF"/>
    <property type="match status" value="1"/>
</dbReference>
<proteinExistence type="inferred from homology"/>
<evidence type="ECO:0000256" key="4">
    <source>
        <dbReference type="ARBA" id="ARBA00022975"/>
    </source>
</evidence>
<feature type="binding site" evidence="7">
    <location>
        <position position="185"/>
    </location>
    <ligand>
        <name>substrate</name>
    </ligand>
</feature>
<evidence type="ECO:0000259" key="9">
    <source>
        <dbReference type="SMART" id="SM00934"/>
    </source>
</evidence>
<gene>
    <name evidence="7 10" type="primary">pyrF</name>
    <name evidence="10" type="ORF">KAK10_05630</name>
</gene>
<dbReference type="Proteomes" id="UP001057481">
    <property type="component" value="Unassembled WGS sequence"/>
</dbReference>
<comment type="caution">
    <text evidence="10">The sequence shown here is derived from an EMBL/GenBank/DDBJ whole genome shotgun (WGS) entry which is preliminary data.</text>
</comment>
<protein>
    <recommendedName>
        <fullName evidence="7">Orotidine 5'-phosphate decarboxylase</fullName>
        <ecNumber evidence="7">4.1.1.23</ecNumber>
    </recommendedName>
    <alternativeName>
        <fullName evidence="7">OMP decarboxylase</fullName>
        <shortName evidence="7">OMPDCase</shortName>
        <shortName evidence="7">OMPdecase</shortName>
    </alternativeName>
</protein>
<dbReference type="InterPro" id="IPR001754">
    <property type="entry name" value="OMPdeCOase_dom"/>
</dbReference>
<dbReference type="SUPFAM" id="SSF51366">
    <property type="entry name" value="Ribulose-phoshate binding barrel"/>
    <property type="match status" value="1"/>
</dbReference>
<feature type="binding site" evidence="7">
    <location>
        <position position="32"/>
    </location>
    <ligand>
        <name>substrate</name>
    </ligand>
</feature>
<name>A0ABT0VHR5_9LACO</name>
<feature type="domain" description="Orotidine 5'-phosphate decarboxylase" evidence="9">
    <location>
        <begin position="3"/>
        <end position="230"/>
    </location>
</feature>
<comment type="function">
    <text evidence="1 7">Catalyzes the decarboxylation of orotidine 5'-monophosphate (OMP) to uridine 5'-monophosphate (UMP).</text>
</comment>
<dbReference type="CDD" id="cd04725">
    <property type="entry name" value="OMP_decarboxylase_like"/>
    <property type="match status" value="1"/>
</dbReference>
<keyword evidence="4 7" id="KW-0665">Pyrimidine biosynthesis</keyword>
<dbReference type="PROSITE" id="PS00156">
    <property type="entry name" value="OMPDECASE"/>
    <property type="match status" value="1"/>
</dbReference>
<keyword evidence="5 7" id="KW-0456">Lyase</keyword>
<evidence type="ECO:0000256" key="7">
    <source>
        <dbReference type="HAMAP-Rule" id="MF_01200"/>
    </source>
</evidence>
<dbReference type="EC" id="4.1.1.23" evidence="7"/>
<evidence type="ECO:0000256" key="3">
    <source>
        <dbReference type="ARBA" id="ARBA00022793"/>
    </source>
</evidence>
<evidence type="ECO:0000256" key="8">
    <source>
        <dbReference type="RuleBase" id="RU000512"/>
    </source>
</evidence>
<evidence type="ECO:0000256" key="6">
    <source>
        <dbReference type="ARBA" id="ARBA00049157"/>
    </source>
</evidence>
<feature type="binding site" evidence="7">
    <location>
        <position position="194"/>
    </location>
    <ligand>
        <name>substrate</name>
    </ligand>
</feature>
<comment type="catalytic activity">
    <reaction evidence="6 7 8">
        <text>orotidine 5'-phosphate + H(+) = UMP + CO2</text>
        <dbReference type="Rhea" id="RHEA:11596"/>
        <dbReference type="ChEBI" id="CHEBI:15378"/>
        <dbReference type="ChEBI" id="CHEBI:16526"/>
        <dbReference type="ChEBI" id="CHEBI:57538"/>
        <dbReference type="ChEBI" id="CHEBI:57865"/>
        <dbReference type="EC" id="4.1.1.23"/>
    </reaction>
</comment>
<evidence type="ECO:0000256" key="1">
    <source>
        <dbReference type="ARBA" id="ARBA00002356"/>
    </source>
</evidence>
<evidence type="ECO:0000256" key="5">
    <source>
        <dbReference type="ARBA" id="ARBA00023239"/>
    </source>
</evidence>
<comment type="subunit">
    <text evidence="7">Homodimer.</text>
</comment>
<dbReference type="PANTHER" id="PTHR32119">
    <property type="entry name" value="OROTIDINE 5'-PHOSPHATE DECARBOXYLASE"/>
    <property type="match status" value="1"/>
</dbReference>
<dbReference type="PANTHER" id="PTHR32119:SF2">
    <property type="entry name" value="OROTIDINE 5'-PHOSPHATE DECARBOXYLASE"/>
    <property type="match status" value="1"/>
</dbReference>
<reference evidence="10" key="1">
    <citation type="submission" date="2021-04" db="EMBL/GenBank/DDBJ databases">
        <title>Taxonomic assessment of Weissella genus.</title>
        <authorList>
            <person name="Fanelli F."/>
            <person name="Chieffi D."/>
            <person name="Dell'Aquila A."/>
            <person name="Gyu-Sung C."/>
            <person name="Franz C.M.A.P."/>
            <person name="Fusco V."/>
        </authorList>
    </citation>
    <scope>NUCLEOTIDE SEQUENCE</scope>
    <source>
        <strain evidence="10">LMG 25373</strain>
    </source>
</reference>
<feature type="active site" description="Proton donor" evidence="7">
    <location>
        <position position="61"/>
    </location>
</feature>